<dbReference type="Pfam" id="PF24621">
    <property type="entry name" value="DHQS_C"/>
    <property type="match status" value="1"/>
</dbReference>
<evidence type="ECO:0000256" key="3">
    <source>
        <dbReference type="ARBA" id="ARBA00003485"/>
    </source>
</evidence>
<dbReference type="InterPro" id="IPR030960">
    <property type="entry name" value="DHQS/DOIS_N"/>
</dbReference>
<dbReference type="PIRSF" id="PIRSF001455">
    <property type="entry name" value="DHQ_synth"/>
    <property type="match status" value="1"/>
</dbReference>
<keyword evidence="11 18" id="KW-0479">Metal-binding</keyword>
<keyword evidence="14 18" id="KW-0520">NAD</keyword>
<evidence type="ECO:0000256" key="12">
    <source>
        <dbReference type="ARBA" id="ARBA00022741"/>
    </source>
</evidence>
<comment type="pathway">
    <text evidence="5 18">Metabolic intermediate biosynthesis; chorismate biosynthesis; chorismate from D-erythrose 4-phosphate and phosphoenolpyruvate: step 2/7.</text>
</comment>
<keyword evidence="17 18" id="KW-0170">Cobalt</keyword>
<dbReference type="CDD" id="cd08195">
    <property type="entry name" value="DHQS"/>
    <property type="match status" value="1"/>
</dbReference>
<comment type="similarity">
    <text evidence="6 18">Belongs to the sugar phosphate cyclases superfamily. Dehydroquinate synthase family.</text>
</comment>
<evidence type="ECO:0000259" key="20">
    <source>
        <dbReference type="Pfam" id="PF24621"/>
    </source>
</evidence>
<evidence type="ECO:0000256" key="11">
    <source>
        <dbReference type="ARBA" id="ARBA00022723"/>
    </source>
</evidence>
<evidence type="ECO:0000256" key="16">
    <source>
        <dbReference type="ARBA" id="ARBA00023239"/>
    </source>
</evidence>
<evidence type="ECO:0000256" key="7">
    <source>
        <dbReference type="ARBA" id="ARBA00013031"/>
    </source>
</evidence>
<organism evidence="21 22">
    <name type="scientific">Sulfurimonas diazotrophicus</name>
    <dbReference type="NCBI Taxonomy" id="3131939"/>
    <lineage>
        <taxon>Bacteria</taxon>
        <taxon>Pseudomonadati</taxon>
        <taxon>Campylobacterota</taxon>
        <taxon>Epsilonproteobacteria</taxon>
        <taxon>Campylobacterales</taxon>
        <taxon>Sulfurimonadaceae</taxon>
        <taxon>Sulfurimonas</taxon>
    </lineage>
</organism>
<comment type="subcellular location">
    <subcellularLocation>
        <location evidence="4 18">Cytoplasm</location>
    </subcellularLocation>
</comment>
<evidence type="ECO:0000256" key="10">
    <source>
        <dbReference type="ARBA" id="ARBA00022605"/>
    </source>
</evidence>
<gene>
    <name evidence="18 21" type="primary">aroB</name>
    <name evidence="21" type="ORF">WCY31_05995</name>
</gene>
<evidence type="ECO:0000256" key="9">
    <source>
        <dbReference type="ARBA" id="ARBA00022490"/>
    </source>
</evidence>
<keyword evidence="10 18" id="KW-0028">Amino-acid biosynthesis</keyword>
<evidence type="ECO:0000256" key="15">
    <source>
        <dbReference type="ARBA" id="ARBA00023141"/>
    </source>
</evidence>
<feature type="binding site" evidence="18">
    <location>
        <begin position="161"/>
        <end position="164"/>
    </location>
    <ligand>
        <name>NAD(+)</name>
        <dbReference type="ChEBI" id="CHEBI:57540"/>
    </ligand>
</feature>
<feature type="binding site" evidence="18">
    <location>
        <position position="134"/>
    </location>
    <ligand>
        <name>NAD(+)</name>
        <dbReference type="ChEBI" id="CHEBI:57540"/>
    </ligand>
</feature>
<comment type="cofactor">
    <cofactor evidence="2 18">
        <name>NAD(+)</name>
        <dbReference type="ChEBI" id="CHEBI:57540"/>
    </cofactor>
</comment>
<comment type="cofactor">
    <cofactor evidence="18">
        <name>Co(2+)</name>
        <dbReference type="ChEBI" id="CHEBI:48828"/>
    </cofactor>
    <cofactor evidence="18">
        <name>Zn(2+)</name>
        <dbReference type="ChEBI" id="CHEBI:29105"/>
    </cofactor>
    <text evidence="18">Binds 1 divalent metal cation per subunit. Can use either Co(2+) or Zn(2+).</text>
</comment>
<keyword evidence="12 18" id="KW-0547">Nucleotide-binding</keyword>
<evidence type="ECO:0000259" key="19">
    <source>
        <dbReference type="Pfam" id="PF01761"/>
    </source>
</evidence>
<feature type="domain" description="3-dehydroquinate synthase N-terminal" evidence="19">
    <location>
        <begin position="59"/>
        <end position="171"/>
    </location>
</feature>
<feature type="binding site" evidence="18">
    <location>
        <begin position="97"/>
        <end position="101"/>
    </location>
    <ligand>
        <name>NAD(+)</name>
        <dbReference type="ChEBI" id="CHEBI:57540"/>
    </ligand>
</feature>
<comment type="catalytic activity">
    <reaction evidence="1 18">
        <text>7-phospho-2-dehydro-3-deoxy-D-arabino-heptonate = 3-dehydroquinate + phosphate</text>
        <dbReference type="Rhea" id="RHEA:21968"/>
        <dbReference type="ChEBI" id="CHEBI:32364"/>
        <dbReference type="ChEBI" id="CHEBI:43474"/>
        <dbReference type="ChEBI" id="CHEBI:58394"/>
        <dbReference type="EC" id="4.2.3.4"/>
    </reaction>
</comment>
<dbReference type="InterPro" id="IPR016037">
    <property type="entry name" value="DHQ_synth_AroB"/>
</dbReference>
<evidence type="ECO:0000256" key="6">
    <source>
        <dbReference type="ARBA" id="ARBA00005412"/>
    </source>
</evidence>
<evidence type="ECO:0000256" key="18">
    <source>
        <dbReference type="HAMAP-Rule" id="MF_00110"/>
    </source>
</evidence>
<evidence type="ECO:0000313" key="22">
    <source>
        <dbReference type="Proteomes" id="UP001447842"/>
    </source>
</evidence>
<dbReference type="Gene3D" id="3.40.50.1970">
    <property type="match status" value="1"/>
</dbReference>
<evidence type="ECO:0000256" key="5">
    <source>
        <dbReference type="ARBA" id="ARBA00004661"/>
    </source>
</evidence>
<dbReference type="Pfam" id="PF01761">
    <property type="entry name" value="DHQ_synthase"/>
    <property type="match status" value="1"/>
</dbReference>
<feature type="binding site" evidence="18">
    <location>
        <position position="143"/>
    </location>
    <ligand>
        <name>NAD(+)</name>
        <dbReference type="ChEBI" id="CHEBI:57540"/>
    </ligand>
</feature>
<evidence type="ECO:0000256" key="8">
    <source>
        <dbReference type="ARBA" id="ARBA00017684"/>
    </source>
</evidence>
<keyword evidence="16 18" id="KW-0456">Lyase</keyword>
<dbReference type="InterPro" id="IPR056179">
    <property type="entry name" value="DHQS_C"/>
</dbReference>
<evidence type="ECO:0000256" key="4">
    <source>
        <dbReference type="ARBA" id="ARBA00004496"/>
    </source>
</evidence>
<keyword evidence="13 18" id="KW-0862">Zinc</keyword>
<feature type="binding site" evidence="18">
    <location>
        <position position="252"/>
    </location>
    <ligand>
        <name>Zn(2+)</name>
        <dbReference type="ChEBI" id="CHEBI:29105"/>
    </ligand>
</feature>
<sequence length="351" mass="38488">MTVDIDLKKTVDTSYKIYIDALPALTFDKKVAVVTNPTVSGLHLDYLLERLEAPAVEVITLPDGEQYKNWESIETVLGALFEARFNRSSLLIAFGGGVIGDMTGFAASIFQRGIDFIQIPTTLLSQVDASVGGKTGINNRYGKNLVGAFHQPIAVYADPHFLATLPPREFAAGVAEIVKMAVTFDADFFAWLETADLSKPEQLAEAVARSVKTKAAVVAQDEKERGLRAALNYGHTFGHVIENETNYTTYLHGETVAIGMVMANRLAVALGLMEATEAERVEQLLQRYGLPVRYAIADVDAFYEAFFLDKKSGDNSITFILPQHLGGVEMRSDIPREAVMDILRTFTEAAQ</sequence>
<dbReference type="InterPro" id="IPR030963">
    <property type="entry name" value="DHQ_synth_fam"/>
</dbReference>
<feature type="binding site" evidence="18">
    <location>
        <position position="176"/>
    </location>
    <ligand>
        <name>Zn(2+)</name>
        <dbReference type="ChEBI" id="CHEBI:29105"/>
    </ligand>
</feature>
<feature type="domain" description="3-dehydroquinate synthase C-terminal" evidence="20">
    <location>
        <begin position="173"/>
        <end position="312"/>
    </location>
</feature>
<evidence type="ECO:0000256" key="17">
    <source>
        <dbReference type="ARBA" id="ARBA00023285"/>
    </source>
</evidence>
<dbReference type="SUPFAM" id="SSF56796">
    <property type="entry name" value="Dehydroquinate synthase-like"/>
    <property type="match status" value="1"/>
</dbReference>
<evidence type="ECO:0000256" key="2">
    <source>
        <dbReference type="ARBA" id="ARBA00001911"/>
    </source>
</evidence>
<protein>
    <recommendedName>
        <fullName evidence="8 18">3-dehydroquinate synthase</fullName>
        <shortName evidence="18">DHQS</shortName>
        <ecNumber evidence="7 18">4.2.3.4</ecNumber>
    </recommendedName>
</protein>
<comment type="function">
    <text evidence="3 18">Catalyzes the conversion of 3-deoxy-D-arabino-heptulosonate 7-phosphate (DAHP) to dehydroquinate (DHQ).</text>
</comment>
<dbReference type="RefSeq" id="WP_345973666.1">
    <property type="nucleotide sequence ID" value="NZ_CP147920.1"/>
</dbReference>
<keyword evidence="22" id="KW-1185">Reference proteome</keyword>
<accession>A0ABZ3HDP2</accession>
<feature type="binding site" evidence="18">
    <location>
        <begin position="63"/>
        <end position="68"/>
    </location>
    <ligand>
        <name>NAD(+)</name>
        <dbReference type="ChEBI" id="CHEBI:57540"/>
    </ligand>
</feature>
<feature type="binding site" evidence="18">
    <location>
        <begin position="121"/>
        <end position="122"/>
    </location>
    <ligand>
        <name>NAD(+)</name>
        <dbReference type="ChEBI" id="CHEBI:57540"/>
    </ligand>
</feature>
<evidence type="ECO:0000256" key="1">
    <source>
        <dbReference type="ARBA" id="ARBA00001393"/>
    </source>
</evidence>
<feature type="binding site" evidence="18">
    <location>
        <position position="235"/>
    </location>
    <ligand>
        <name>Zn(2+)</name>
        <dbReference type="ChEBI" id="CHEBI:29105"/>
    </ligand>
</feature>
<dbReference type="GO" id="GO:0003856">
    <property type="term" value="F:3-dehydroquinate synthase activity"/>
    <property type="evidence" value="ECO:0007669"/>
    <property type="project" value="UniProtKB-EC"/>
</dbReference>
<dbReference type="NCBIfam" id="TIGR01357">
    <property type="entry name" value="aroB"/>
    <property type="match status" value="1"/>
</dbReference>
<keyword evidence="15 18" id="KW-0057">Aromatic amino acid biosynthesis</keyword>
<evidence type="ECO:0000256" key="13">
    <source>
        <dbReference type="ARBA" id="ARBA00022833"/>
    </source>
</evidence>
<reference evidence="21 22" key="1">
    <citation type="submission" date="2024-03" db="EMBL/GenBank/DDBJ databases">
        <title>Sulfurimonas sp. HSL3-1.</title>
        <authorList>
            <person name="Wang S."/>
        </authorList>
    </citation>
    <scope>NUCLEOTIDE SEQUENCE [LARGE SCALE GENOMIC DNA]</scope>
    <source>
        <strain evidence="21 22">HSL3-1</strain>
    </source>
</reference>
<name>A0ABZ3HDP2_9BACT</name>
<evidence type="ECO:0000256" key="14">
    <source>
        <dbReference type="ARBA" id="ARBA00023027"/>
    </source>
</evidence>
<dbReference type="HAMAP" id="MF_00110">
    <property type="entry name" value="DHQ_synthase"/>
    <property type="match status" value="1"/>
</dbReference>
<dbReference type="EMBL" id="CP147920">
    <property type="protein sequence ID" value="XAU16258.1"/>
    <property type="molecule type" value="Genomic_DNA"/>
</dbReference>
<dbReference type="Proteomes" id="UP001447842">
    <property type="component" value="Chromosome"/>
</dbReference>
<dbReference type="EC" id="4.2.3.4" evidence="7 18"/>
<dbReference type="InterPro" id="IPR050071">
    <property type="entry name" value="Dehydroquinate_synthase"/>
</dbReference>
<keyword evidence="9 18" id="KW-0963">Cytoplasm</keyword>
<dbReference type="PANTHER" id="PTHR43622">
    <property type="entry name" value="3-DEHYDROQUINATE SYNTHASE"/>
    <property type="match status" value="1"/>
</dbReference>
<evidence type="ECO:0000313" key="21">
    <source>
        <dbReference type="EMBL" id="XAU16258.1"/>
    </source>
</evidence>
<proteinExistence type="inferred from homology"/>
<dbReference type="PANTHER" id="PTHR43622:SF7">
    <property type="entry name" value="3-DEHYDROQUINATE SYNTHASE, CHLOROPLASTIC"/>
    <property type="match status" value="1"/>
</dbReference>
<dbReference type="Gene3D" id="1.20.1090.10">
    <property type="entry name" value="Dehydroquinate synthase-like - alpha domain"/>
    <property type="match status" value="1"/>
</dbReference>